<sequence length="309" mass="36586">MNCVILFRTHVWDDFVFRQYKMVKQNSPFEVIILANNTNGICPPINNLPFVTFCIADFEKMGLYIGDKSDCTWYNADYPLYYYFKLFNKYDYYIIWEYDVVVRANISVLMERVIKDFQDVVAFTVDDPFYDCDYIYSISGVYPKDTVEKTYFPFAVFSRRAVAELLSRRLYLSDQINSGKIKVWPHAELFMGTELKTSRLTVSQLTDYGAANFFSHYPPLFEGDIQTMVEEQFLHPVLDAKRYVNSIIRYEGRPGRYFNPTSLFHKTLRRFPFSLYKRDLYAALIKRATRVRKIANEKMNYILYNSFGS</sequence>
<keyword evidence="2" id="KW-1185">Reference proteome</keyword>
<accession>A0ABX0JVC3</accession>
<gene>
    <name evidence="1" type="ORF">GOB93_20510</name>
</gene>
<proteinExistence type="predicted"/>
<name>A0ABX0JVC3_9PROT</name>
<evidence type="ECO:0008006" key="3">
    <source>
        <dbReference type="Google" id="ProtNLM"/>
    </source>
</evidence>
<evidence type="ECO:0000313" key="2">
    <source>
        <dbReference type="Proteomes" id="UP000635278"/>
    </source>
</evidence>
<evidence type="ECO:0000313" key="1">
    <source>
        <dbReference type="EMBL" id="NHN86940.1"/>
    </source>
</evidence>
<reference evidence="1 2" key="1">
    <citation type="journal article" date="2020" name="Int. J. Syst. Evol. Microbiol.">
        <title>Novel acetic acid bacteria from cider fermentations: Acetobacter conturbans sp. nov. and Acetobacter fallax sp. nov.</title>
        <authorList>
            <person name="Sombolestani A.S."/>
            <person name="Cleenwerck I."/>
            <person name="Cnockaert M."/>
            <person name="Borremans W."/>
            <person name="Wieme A.D."/>
            <person name="De Vuyst L."/>
            <person name="Vandamme P."/>
        </authorList>
    </citation>
    <scope>NUCLEOTIDE SEQUENCE [LARGE SCALE GENOMIC DNA]</scope>
    <source>
        <strain evidence="1 2">LMG 30640</strain>
    </source>
</reference>
<dbReference type="RefSeq" id="WP_173585232.1">
    <property type="nucleotide sequence ID" value="NZ_WOTB01000078.1"/>
</dbReference>
<protein>
    <recommendedName>
        <fullName evidence="3">DUF5672 domain-containing protein</fullName>
    </recommendedName>
</protein>
<comment type="caution">
    <text evidence="1">The sequence shown here is derived from an EMBL/GenBank/DDBJ whole genome shotgun (WGS) entry which is preliminary data.</text>
</comment>
<dbReference type="Proteomes" id="UP000635278">
    <property type="component" value="Unassembled WGS sequence"/>
</dbReference>
<organism evidence="1 2">
    <name type="scientific">Acetobacter musti</name>
    <dbReference type="NCBI Taxonomy" id="864732"/>
    <lineage>
        <taxon>Bacteria</taxon>
        <taxon>Pseudomonadati</taxon>
        <taxon>Pseudomonadota</taxon>
        <taxon>Alphaproteobacteria</taxon>
        <taxon>Acetobacterales</taxon>
        <taxon>Acetobacteraceae</taxon>
        <taxon>Acetobacter</taxon>
    </lineage>
</organism>
<dbReference type="EMBL" id="WOTB01000078">
    <property type="protein sequence ID" value="NHN86940.1"/>
    <property type="molecule type" value="Genomic_DNA"/>
</dbReference>